<proteinExistence type="inferred from homology"/>
<reference evidence="12 13" key="1">
    <citation type="submission" date="2018-05" db="EMBL/GenBank/DDBJ databases">
        <title>Complete genome sequence of Megasphaera sp. AJH120T, isolated from the ceca of a chicken.</title>
        <authorList>
            <person name="Maki J."/>
            <person name="Looft T."/>
        </authorList>
    </citation>
    <scope>NUCLEOTIDE SEQUENCE [LARGE SCALE GENOMIC DNA]</scope>
    <source>
        <strain evidence="12 13">AJH120</strain>
    </source>
</reference>
<comment type="cofactor">
    <cofactor evidence="11">
        <name>Mg(2+)</name>
        <dbReference type="ChEBI" id="CHEBI:18420"/>
    </cofactor>
    <cofactor evidence="11">
        <name>Mn(2+)</name>
        <dbReference type="ChEBI" id="CHEBI:29035"/>
    </cofactor>
    <text evidence="11">Magnesium. Can also use manganese.</text>
</comment>
<evidence type="ECO:0000256" key="9">
    <source>
        <dbReference type="ARBA" id="ARBA00048540"/>
    </source>
</evidence>
<organism evidence="12 13">
    <name type="scientific">Megasphaera stantonii</name>
    <dbReference type="NCBI Taxonomy" id="2144175"/>
    <lineage>
        <taxon>Bacteria</taxon>
        <taxon>Bacillati</taxon>
        <taxon>Bacillota</taxon>
        <taxon>Negativicutes</taxon>
        <taxon>Veillonellales</taxon>
        <taxon>Veillonellaceae</taxon>
        <taxon>Megasphaera</taxon>
    </lineage>
</organism>
<evidence type="ECO:0000256" key="5">
    <source>
        <dbReference type="ARBA" id="ARBA00022723"/>
    </source>
</evidence>
<dbReference type="KEGG" id="meg:DKB62_09415"/>
<feature type="binding site" evidence="11">
    <location>
        <position position="137"/>
    </location>
    <ligand>
        <name>Mg(2+)</name>
        <dbReference type="ChEBI" id="CHEBI:18420"/>
    </ligand>
</feature>
<evidence type="ECO:0000313" key="13">
    <source>
        <dbReference type="Proteomes" id="UP000254337"/>
    </source>
</evidence>
<gene>
    <name evidence="12" type="ORF">DKB62_09415</name>
</gene>
<dbReference type="OrthoDB" id="9778595at2"/>
<evidence type="ECO:0000256" key="8">
    <source>
        <dbReference type="ARBA" id="ARBA00031306"/>
    </source>
</evidence>
<dbReference type="Gene3D" id="3.10.520.10">
    <property type="entry name" value="ApbE-like domains"/>
    <property type="match status" value="1"/>
</dbReference>
<dbReference type="PIRSF" id="PIRSF006268">
    <property type="entry name" value="ApbE"/>
    <property type="match status" value="1"/>
</dbReference>
<evidence type="ECO:0000256" key="2">
    <source>
        <dbReference type="ARBA" id="ARBA00016337"/>
    </source>
</evidence>
<evidence type="ECO:0000256" key="6">
    <source>
        <dbReference type="ARBA" id="ARBA00022827"/>
    </source>
</evidence>
<dbReference type="Pfam" id="PF02424">
    <property type="entry name" value="ApbE"/>
    <property type="match status" value="1"/>
</dbReference>
<evidence type="ECO:0000256" key="4">
    <source>
        <dbReference type="ARBA" id="ARBA00022679"/>
    </source>
</evidence>
<comment type="catalytic activity">
    <reaction evidence="9 10">
        <text>L-threonyl-[protein] + FAD = FMN-L-threonyl-[protein] + AMP + H(+)</text>
        <dbReference type="Rhea" id="RHEA:36847"/>
        <dbReference type="Rhea" id="RHEA-COMP:11060"/>
        <dbReference type="Rhea" id="RHEA-COMP:11061"/>
        <dbReference type="ChEBI" id="CHEBI:15378"/>
        <dbReference type="ChEBI" id="CHEBI:30013"/>
        <dbReference type="ChEBI" id="CHEBI:57692"/>
        <dbReference type="ChEBI" id="CHEBI:74257"/>
        <dbReference type="ChEBI" id="CHEBI:456215"/>
        <dbReference type="EC" id="2.7.1.180"/>
    </reaction>
</comment>
<feature type="binding site" evidence="11">
    <location>
        <position position="258"/>
    </location>
    <ligand>
        <name>Mg(2+)</name>
        <dbReference type="ChEBI" id="CHEBI:18420"/>
    </ligand>
</feature>
<protein>
    <recommendedName>
        <fullName evidence="2 10">FAD:protein FMN transferase</fullName>
        <ecNumber evidence="1 10">2.7.1.180</ecNumber>
    </recommendedName>
    <alternativeName>
        <fullName evidence="8 10">Flavin transferase</fullName>
    </alternativeName>
</protein>
<dbReference type="GO" id="GO:0016740">
    <property type="term" value="F:transferase activity"/>
    <property type="evidence" value="ECO:0007669"/>
    <property type="project" value="UniProtKB-UniRule"/>
</dbReference>
<dbReference type="SUPFAM" id="SSF143631">
    <property type="entry name" value="ApbE-like"/>
    <property type="match status" value="1"/>
</dbReference>
<dbReference type="PANTHER" id="PTHR30040:SF2">
    <property type="entry name" value="FAD:PROTEIN FMN TRANSFERASE"/>
    <property type="match status" value="1"/>
</dbReference>
<dbReference type="EMBL" id="CP029462">
    <property type="protein sequence ID" value="AXL21761.1"/>
    <property type="molecule type" value="Genomic_DNA"/>
</dbReference>
<keyword evidence="5 10" id="KW-0479">Metal-binding</keyword>
<evidence type="ECO:0000256" key="10">
    <source>
        <dbReference type="PIRNR" id="PIRNR006268"/>
    </source>
</evidence>
<keyword evidence="13" id="KW-1185">Reference proteome</keyword>
<evidence type="ECO:0000256" key="1">
    <source>
        <dbReference type="ARBA" id="ARBA00011955"/>
    </source>
</evidence>
<feature type="binding site" evidence="11">
    <location>
        <position position="262"/>
    </location>
    <ligand>
        <name>Mg(2+)</name>
        <dbReference type="ChEBI" id="CHEBI:18420"/>
    </ligand>
</feature>
<evidence type="ECO:0000256" key="7">
    <source>
        <dbReference type="ARBA" id="ARBA00022842"/>
    </source>
</evidence>
<evidence type="ECO:0000256" key="3">
    <source>
        <dbReference type="ARBA" id="ARBA00022630"/>
    </source>
</evidence>
<keyword evidence="6 10" id="KW-0274">FAD</keyword>
<keyword evidence="7 10" id="KW-0460">Magnesium</keyword>
<dbReference type="InterPro" id="IPR003374">
    <property type="entry name" value="ApbE-like_sf"/>
</dbReference>
<evidence type="ECO:0000313" key="12">
    <source>
        <dbReference type="EMBL" id="AXL21761.1"/>
    </source>
</evidence>
<dbReference type="EC" id="2.7.1.180" evidence="1 10"/>
<sequence length="314" mass="34162">MDTTVSLRATGKEAQEAVDESFARIARLDALASSQNPDSDVSKINAAAGSHYVQVDPAVYEMISFAKGFSERSSGEWDITVGIITNLWQIGTEHQHVPEAGELAEAMQRVNYKDILLRPEDHSVMLAKAGMSIDLGGVAKGYAVDEVRKIYEAHHIESGLINMGASSMYAVGKTSKGKAWNIGMKHPRSDTNGEYLGIVSIENQALSTSGDYERYFIQDGKRYHHIFDPVTGYPADSGVMSDSIVIDGDVEHAGMLSDILTTVVFVLGPQKGLAFIDGMDGVECEITGNDGTIYMTDGFRSRFSDMNADFRIAE</sequence>
<dbReference type="Proteomes" id="UP000254337">
    <property type="component" value="Chromosome"/>
</dbReference>
<dbReference type="InterPro" id="IPR024932">
    <property type="entry name" value="ApbE"/>
</dbReference>
<keyword evidence="4 10" id="KW-0808">Transferase</keyword>
<dbReference type="RefSeq" id="WP_107196530.1">
    <property type="nucleotide sequence ID" value="NZ_CP029462.1"/>
</dbReference>
<comment type="similarity">
    <text evidence="10">Belongs to the ApbE family.</text>
</comment>
<accession>A0A346B0W8</accession>
<keyword evidence="3 10" id="KW-0285">Flavoprotein</keyword>
<dbReference type="PANTHER" id="PTHR30040">
    <property type="entry name" value="THIAMINE BIOSYNTHESIS LIPOPROTEIN APBE"/>
    <property type="match status" value="1"/>
</dbReference>
<dbReference type="GO" id="GO:0046872">
    <property type="term" value="F:metal ion binding"/>
    <property type="evidence" value="ECO:0007669"/>
    <property type="project" value="UniProtKB-UniRule"/>
</dbReference>
<evidence type="ECO:0000256" key="11">
    <source>
        <dbReference type="PIRSR" id="PIRSR006268-2"/>
    </source>
</evidence>
<name>A0A346B0W8_9FIRM</name>
<dbReference type="AlphaFoldDB" id="A0A346B0W8"/>